<keyword evidence="2 4" id="KW-0862">Zinc</keyword>
<dbReference type="PROSITE" id="PS00059">
    <property type="entry name" value="ADH_ZINC"/>
    <property type="match status" value="1"/>
</dbReference>
<dbReference type="eggNOG" id="COG1063">
    <property type="taxonomic scope" value="Bacteria"/>
</dbReference>
<gene>
    <name evidence="7" type="ORF">UAU_00169</name>
</gene>
<keyword evidence="3" id="KW-0560">Oxidoreductase</keyword>
<dbReference type="EMBL" id="AJAQ01000001">
    <property type="protein sequence ID" value="EOH97501.1"/>
    <property type="molecule type" value="Genomic_DNA"/>
</dbReference>
<evidence type="ECO:0000313" key="8">
    <source>
        <dbReference type="Proteomes" id="UP000013782"/>
    </source>
</evidence>
<sequence>MTNQTKFAVITDKFVAQVHERTIPELKPDQVLVKVKACNLCTSEYGVWNGARLGKQPLPMAFGHEYSGEIIAKGAEVPDFEVGETIGVGYDWCGECDYCQAGKTSQCPHRGVMNVASSDGYYGNFGCGEYVVKTYRALCKMSPEVDPSEAAFVEPAGTVVEGLRKLRVQPGETVAIIGAGTMGILNALIAREMGCQVILTEMMEKKIQTAQDYGFEVVNVSETDPVEAVKEWTGGKGVDAVVVAVGATSANNQALEMVKQIDGRILLFAAGYPSPELNIDSNAIHYRKLELLGTFSADIDDFQYAAEIISEGRIDVSKLVEAKYPLGKIQEAFEAATVPGAFRVSVVF</sequence>
<evidence type="ECO:0008006" key="9">
    <source>
        <dbReference type="Google" id="ProtNLM"/>
    </source>
</evidence>
<dbReference type="PATRIC" id="fig|1158607.3.peg.169"/>
<dbReference type="Pfam" id="PF00107">
    <property type="entry name" value="ADH_zinc_N"/>
    <property type="match status" value="1"/>
</dbReference>
<evidence type="ECO:0000256" key="3">
    <source>
        <dbReference type="ARBA" id="ARBA00023002"/>
    </source>
</evidence>
<dbReference type="HOGENOM" id="CLU_026673_11_0_9"/>
<dbReference type="GO" id="GO:0008270">
    <property type="term" value="F:zinc ion binding"/>
    <property type="evidence" value="ECO:0007669"/>
    <property type="project" value="InterPro"/>
</dbReference>
<evidence type="ECO:0000313" key="7">
    <source>
        <dbReference type="EMBL" id="EOH97501.1"/>
    </source>
</evidence>
<evidence type="ECO:0000256" key="4">
    <source>
        <dbReference type="RuleBase" id="RU361277"/>
    </source>
</evidence>
<reference evidence="7 8" key="1">
    <citation type="submission" date="2013-02" db="EMBL/GenBank/DDBJ databases">
        <title>The Genome Sequence of Enterococcus pallens BAA-351.</title>
        <authorList>
            <consortium name="The Broad Institute Genome Sequencing Platform"/>
            <consortium name="The Broad Institute Genome Sequencing Center for Infectious Disease"/>
            <person name="Earl A.M."/>
            <person name="Gilmore M.S."/>
            <person name="Lebreton F."/>
            <person name="Walker B."/>
            <person name="Young S.K."/>
            <person name="Zeng Q."/>
            <person name="Gargeya S."/>
            <person name="Fitzgerald M."/>
            <person name="Haas B."/>
            <person name="Abouelleil A."/>
            <person name="Alvarado L."/>
            <person name="Arachchi H.M."/>
            <person name="Berlin A.M."/>
            <person name="Chapman S.B."/>
            <person name="Dewar J."/>
            <person name="Goldberg J."/>
            <person name="Griggs A."/>
            <person name="Gujja S."/>
            <person name="Hansen M."/>
            <person name="Howarth C."/>
            <person name="Imamovic A."/>
            <person name="Larimer J."/>
            <person name="McCowan C."/>
            <person name="Murphy C."/>
            <person name="Neiman D."/>
            <person name="Pearson M."/>
            <person name="Priest M."/>
            <person name="Roberts A."/>
            <person name="Saif S."/>
            <person name="Shea T."/>
            <person name="Sisk P."/>
            <person name="Sykes S."/>
            <person name="Wortman J."/>
            <person name="Nusbaum C."/>
            <person name="Birren B."/>
        </authorList>
    </citation>
    <scope>NUCLEOTIDE SEQUENCE [LARGE SCALE GENOMIC DNA]</scope>
    <source>
        <strain evidence="7 8">ATCC BAA-351</strain>
    </source>
</reference>
<name>R2SXK3_9ENTE</name>
<evidence type="ECO:0000256" key="1">
    <source>
        <dbReference type="ARBA" id="ARBA00022723"/>
    </source>
</evidence>
<dbReference type="Pfam" id="PF08240">
    <property type="entry name" value="ADH_N"/>
    <property type="match status" value="1"/>
</dbReference>
<feature type="domain" description="Alcohol dehydrogenase-like C-terminal" evidence="5">
    <location>
        <begin position="182"/>
        <end position="310"/>
    </location>
</feature>
<keyword evidence="1 4" id="KW-0479">Metal-binding</keyword>
<evidence type="ECO:0000256" key="2">
    <source>
        <dbReference type="ARBA" id="ARBA00022833"/>
    </source>
</evidence>
<dbReference type="InterPro" id="IPR050129">
    <property type="entry name" value="Zn_alcohol_dh"/>
</dbReference>
<dbReference type="SUPFAM" id="SSF50129">
    <property type="entry name" value="GroES-like"/>
    <property type="match status" value="1"/>
</dbReference>
<comment type="cofactor">
    <cofactor evidence="4">
        <name>Zn(2+)</name>
        <dbReference type="ChEBI" id="CHEBI:29105"/>
    </cofactor>
</comment>
<dbReference type="SUPFAM" id="SSF51735">
    <property type="entry name" value="NAD(P)-binding Rossmann-fold domains"/>
    <property type="match status" value="1"/>
</dbReference>
<dbReference type="InterPro" id="IPR011032">
    <property type="entry name" value="GroES-like_sf"/>
</dbReference>
<comment type="caution">
    <text evidence="7">The sequence shown here is derived from an EMBL/GenBank/DDBJ whole genome shotgun (WGS) entry which is preliminary data.</text>
</comment>
<dbReference type="PANTHER" id="PTHR43401:SF2">
    <property type="entry name" value="L-THREONINE 3-DEHYDROGENASE"/>
    <property type="match status" value="1"/>
</dbReference>
<dbReference type="Proteomes" id="UP000013782">
    <property type="component" value="Unassembled WGS sequence"/>
</dbReference>
<dbReference type="GO" id="GO:0016491">
    <property type="term" value="F:oxidoreductase activity"/>
    <property type="evidence" value="ECO:0007669"/>
    <property type="project" value="UniProtKB-KW"/>
</dbReference>
<dbReference type="STRING" id="160454.RV10_GL002179"/>
<dbReference type="InterPro" id="IPR013154">
    <property type="entry name" value="ADH-like_N"/>
</dbReference>
<feature type="domain" description="Alcohol dehydrogenase-like N-terminal" evidence="6">
    <location>
        <begin position="27"/>
        <end position="141"/>
    </location>
</feature>
<dbReference type="InterPro" id="IPR013149">
    <property type="entry name" value="ADH-like_C"/>
</dbReference>
<evidence type="ECO:0000259" key="6">
    <source>
        <dbReference type="Pfam" id="PF08240"/>
    </source>
</evidence>
<accession>R2SXK3</accession>
<proteinExistence type="inferred from homology"/>
<dbReference type="OrthoDB" id="9806940at2"/>
<dbReference type="Gene3D" id="3.40.50.720">
    <property type="entry name" value="NAD(P)-binding Rossmann-like Domain"/>
    <property type="match status" value="1"/>
</dbReference>
<dbReference type="InterPro" id="IPR036291">
    <property type="entry name" value="NAD(P)-bd_dom_sf"/>
</dbReference>
<dbReference type="RefSeq" id="WP_010755234.1">
    <property type="nucleotide sequence ID" value="NZ_ASWD01000002.1"/>
</dbReference>
<keyword evidence="8" id="KW-1185">Reference proteome</keyword>
<evidence type="ECO:0000259" key="5">
    <source>
        <dbReference type="Pfam" id="PF00107"/>
    </source>
</evidence>
<comment type="similarity">
    <text evidence="4">Belongs to the zinc-containing alcohol dehydrogenase family.</text>
</comment>
<organism evidence="7 8">
    <name type="scientific">Enterococcus pallens ATCC BAA-351</name>
    <dbReference type="NCBI Taxonomy" id="1158607"/>
    <lineage>
        <taxon>Bacteria</taxon>
        <taxon>Bacillati</taxon>
        <taxon>Bacillota</taxon>
        <taxon>Bacilli</taxon>
        <taxon>Lactobacillales</taxon>
        <taxon>Enterococcaceae</taxon>
        <taxon>Enterococcus</taxon>
    </lineage>
</organism>
<dbReference type="AlphaFoldDB" id="R2SXK3"/>
<dbReference type="PANTHER" id="PTHR43401">
    <property type="entry name" value="L-THREONINE 3-DEHYDROGENASE"/>
    <property type="match status" value="1"/>
</dbReference>
<dbReference type="InterPro" id="IPR002328">
    <property type="entry name" value="ADH_Zn_CS"/>
</dbReference>
<dbReference type="Gene3D" id="3.90.180.10">
    <property type="entry name" value="Medium-chain alcohol dehydrogenases, catalytic domain"/>
    <property type="match status" value="1"/>
</dbReference>
<protein>
    <recommendedName>
        <fullName evidence="9">Chlorophyll synthesis pathway protein BchC</fullName>
    </recommendedName>
</protein>